<dbReference type="Proteomes" id="UP000735302">
    <property type="component" value="Unassembled WGS sequence"/>
</dbReference>
<organism evidence="1 2">
    <name type="scientific">Plakobranchus ocellatus</name>
    <dbReference type="NCBI Taxonomy" id="259542"/>
    <lineage>
        <taxon>Eukaryota</taxon>
        <taxon>Metazoa</taxon>
        <taxon>Spiralia</taxon>
        <taxon>Lophotrochozoa</taxon>
        <taxon>Mollusca</taxon>
        <taxon>Gastropoda</taxon>
        <taxon>Heterobranchia</taxon>
        <taxon>Euthyneura</taxon>
        <taxon>Panpulmonata</taxon>
        <taxon>Sacoglossa</taxon>
        <taxon>Placobranchoidea</taxon>
        <taxon>Plakobranchidae</taxon>
        <taxon>Plakobranchus</taxon>
    </lineage>
</organism>
<dbReference type="AlphaFoldDB" id="A0AAV4BI93"/>
<name>A0AAV4BI93_9GAST</name>
<comment type="caution">
    <text evidence="1">The sequence shown here is derived from an EMBL/GenBank/DDBJ whole genome shotgun (WGS) entry which is preliminary data.</text>
</comment>
<reference evidence="1 2" key="1">
    <citation type="journal article" date="2021" name="Elife">
        <title>Chloroplast acquisition without the gene transfer in kleptoplastic sea slugs, Plakobranchus ocellatus.</title>
        <authorList>
            <person name="Maeda T."/>
            <person name="Takahashi S."/>
            <person name="Yoshida T."/>
            <person name="Shimamura S."/>
            <person name="Takaki Y."/>
            <person name="Nagai Y."/>
            <person name="Toyoda A."/>
            <person name="Suzuki Y."/>
            <person name="Arimoto A."/>
            <person name="Ishii H."/>
            <person name="Satoh N."/>
            <person name="Nishiyama T."/>
            <person name="Hasebe M."/>
            <person name="Maruyama T."/>
            <person name="Minagawa J."/>
            <person name="Obokata J."/>
            <person name="Shigenobu S."/>
        </authorList>
    </citation>
    <scope>NUCLEOTIDE SEQUENCE [LARGE SCALE GENOMIC DNA]</scope>
</reference>
<accession>A0AAV4BI93</accession>
<gene>
    <name evidence="1" type="ORF">PoB_004508400</name>
</gene>
<protein>
    <submittedName>
        <fullName evidence="1">Uncharacterized protein</fullName>
    </submittedName>
</protein>
<keyword evidence="2" id="KW-1185">Reference proteome</keyword>
<dbReference type="EMBL" id="BLXT01004960">
    <property type="protein sequence ID" value="GFO18579.1"/>
    <property type="molecule type" value="Genomic_DNA"/>
</dbReference>
<sequence length="134" mass="15010">MVKQFNSTTITPWTLPVISQAVISRLFSSVGNGIRDVERAWSKPAGWNLLALTLYTLTNDVAEPPQTWQTSSKSHNDAMIHSSHLPPNKHKLLLCLGSQVLTLPWGPRSNSPSYGHSYTHKSTQTRMEWLLSTQ</sequence>
<evidence type="ECO:0000313" key="2">
    <source>
        <dbReference type="Proteomes" id="UP000735302"/>
    </source>
</evidence>
<proteinExistence type="predicted"/>
<evidence type="ECO:0000313" key="1">
    <source>
        <dbReference type="EMBL" id="GFO18579.1"/>
    </source>
</evidence>